<proteinExistence type="predicted"/>
<protein>
    <submittedName>
        <fullName evidence="1">Uncharacterized protein</fullName>
    </submittedName>
</protein>
<name>A0A8H7E3J9_9EURO</name>
<reference evidence="1" key="1">
    <citation type="submission" date="2020-02" db="EMBL/GenBank/DDBJ databases">
        <authorList>
            <person name="Palmer J.M."/>
        </authorList>
    </citation>
    <scope>NUCLEOTIDE SEQUENCE</scope>
    <source>
        <strain evidence="1">EPUS1.4</strain>
        <tissue evidence="1">Thallus</tissue>
    </source>
</reference>
<keyword evidence="2" id="KW-1185">Reference proteome</keyword>
<accession>A0A8H7E3J9</accession>
<organism evidence="1 2">
    <name type="scientific">Endocarpon pusillum</name>
    <dbReference type="NCBI Taxonomy" id="364733"/>
    <lineage>
        <taxon>Eukaryota</taxon>
        <taxon>Fungi</taxon>
        <taxon>Dikarya</taxon>
        <taxon>Ascomycota</taxon>
        <taxon>Pezizomycotina</taxon>
        <taxon>Eurotiomycetes</taxon>
        <taxon>Chaetothyriomycetidae</taxon>
        <taxon>Verrucariales</taxon>
        <taxon>Verrucariaceae</taxon>
        <taxon>Endocarpon</taxon>
    </lineage>
</organism>
<dbReference type="OrthoDB" id="1668230at2759"/>
<gene>
    <name evidence="1" type="ORF">GJ744_009659</name>
</gene>
<dbReference type="AlphaFoldDB" id="A0A8H7E3J9"/>
<comment type="caution">
    <text evidence="1">The sequence shown here is derived from an EMBL/GenBank/DDBJ whole genome shotgun (WGS) entry which is preliminary data.</text>
</comment>
<sequence length="76" mass="8647">MEPLTYLGSTSQFSRIGPGVIVKSPMKVWTGYSNHKKLEEENASAIDIEQRILKQLGRHRRIVPFVYLFNDIIAAS</sequence>
<dbReference type="Proteomes" id="UP000606974">
    <property type="component" value="Unassembled WGS sequence"/>
</dbReference>
<evidence type="ECO:0000313" key="1">
    <source>
        <dbReference type="EMBL" id="KAF7508077.1"/>
    </source>
</evidence>
<dbReference type="EMBL" id="JAACFV010000059">
    <property type="protein sequence ID" value="KAF7508077.1"/>
    <property type="molecule type" value="Genomic_DNA"/>
</dbReference>
<evidence type="ECO:0000313" key="2">
    <source>
        <dbReference type="Proteomes" id="UP000606974"/>
    </source>
</evidence>